<evidence type="ECO:0000256" key="1">
    <source>
        <dbReference type="ARBA" id="ARBA00009013"/>
    </source>
</evidence>
<dbReference type="RefSeq" id="WP_014803502.1">
    <property type="nucleotide sequence ID" value="NC_018020.1"/>
</dbReference>
<dbReference type="CDD" id="cd07043">
    <property type="entry name" value="STAS_anti-anti-sigma_factors"/>
    <property type="match status" value="1"/>
</dbReference>
<dbReference type="HOGENOM" id="CLU_115403_9_2_12"/>
<dbReference type="NCBIfam" id="TIGR00377">
    <property type="entry name" value="ant_ant_sig"/>
    <property type="match status" value="1"/>
</dbReference>
<evidence type="ECO:0000256" key="2">
    <source>
        <dbReference type="RuleBase" id="RU003749"/>
    </source>
</evidence>
<evidence type="ECO:0000313" key="4">
    <source>
        <dbReference type="EMBL" id="AFM12996.1"/>
    </source>
</evidence>
<dbReference type="PANTHER" id="PTHR33495:SF2">
    <property type="entry name" value="ANTI-SIGMA FACTOR ANTAGONIST TM_1081-RELATED"/>
    <property type="match status" value="1"/>
</dbReference>
<dbReference type="InterPro" id="IPR036513">
    <property type="entry name" value="STAS_dom_sf"/>
</dbReference>
<dbReference type="Pfam" id="PF01740">
    <property type="entry name" value="STAS"/>
    <property type="match status" value="1"/>
</dbReference>
<sequence>MSIRINKRSNDKYLIYQLEGRLDTAGSAVLKLELDMETQNPSCSIILDMSHVSFISSAGIGVTVKSHSLLKQKGFEIRVAAPNDEVKKIYDLLGFSHVIRLYATLGDALKD</sequence>
<dbReference type="InterPro" id="IPR003658">
    <property type="entry name" value="Anti-sigma_ant"/>
</dbReference>
<dbReference type="Proteomes" id="UP000006048">
    <property type="component" value="Chromosome"/>
</dbReference>
<organism evidence="4 5">
    <name type="scientific">Turneriella parva (strain ATCC BAA-1111 / DSM 21527 / NCTC 11395 / H)</name>
    <name type="common">Leptospira parva</name>
    <dbReference type="NCBI Taxonomy" id="869212"/>
    <lineage>
        <taxon>Bacteria</taxon>
        <taxon>Pseudomonadati</taxon>
        <taxon>Spirochaetota</taxon>
        <taxon>Spirochaetia</taxon>
        <taxon>Leptospirales</taxon>
        <taxon>Leptospiraceae</taxon>
        <taxon>Turneriella</taxon>
    </lineage>
</organism>
<gene>
    <name evidence="4" type="ordered locus">Turpa_2353</name>
</gene>
<dbReference type="InterPro" id="IPR002645">
    <property type="entry name" value="STAS_dom"/>
</dbReference>
<name>I4B6T9_TURPD</name>
<dbReference type="SUPFAM" id="SSF52091">
    <property type="entry name" value="SpoIIaa-like"/>
    <property type="match status" value="1"/>
</dbReference>
<protein>
    <recommendedName>
        <fullName evidence="2">Anti-sigma factor antagonist</fullName>
    </recommendedName>
</protein>
<accession>I4B6T9</accession>
<dbReference type="STRING" id="869212.Turpa_2353"/>
<keyword evidence="5" id="KW-1185">Reference proteome</keyword>
<evidence type="ECO:0000259" key="3">
    <source>
        <dbReference type="PROSITE" id="PS50801"/>
    </source>
</evidence>
<reference evidence="4 5" key="1">
    <citation type="submission" date="2012-06" db="EMBL/GenBank/DDBJ databases">
        <title>The complete chromosome of genome of Turneriella parva DSM 21527.</title>
        <authorList>
            <consortium name="US DOE Joint Genome Institute (JGI-PGF)"/>
            <person name="Lucas S."/>
            <person name="Han J."/>
            <person name="Lapidus A."/>
            <person name="Bruce D."/>
            <person name="Goodwin L."/>
            <person name="Pitluck S."/>
            <person name="Peters L."/>
            <person name="Kyrpides N."/>
            <person name="Mavromatis K."/>
            <person name="Ivanova N."/>
            <person name="Mikhailova N."/>
            <person name="Chertkov O."/>
            <person name="Detter J.C."/>
            <person name="Tapia R."/>
            <person name="Han C."/>
            <person name="Land M."/>
            <person name="Hauser L."/>
            <person name="Markowitz V."/>
            <person name="Cheng J.-F."/>
            <person name="Hugenholtz P."/>
            <person name="Woyke T."/>
            <person name="Wu D."/>
            <person name="Gronow S."/>
            <person name="Wellnitz S."/>
            <person name="Brambilla E."/>
            <person name="Klenk H.-P."/>
            <person name="Eisen J.A."/>
        </authorList>
    </citation>
    <scope>NUCLEOTIDE SEQUENCE [LARGE SCALE GENOMIC DNA]</scope>
    <source>
        <strain evidence="5">ATCC BAA-1111 / DSM 21527 / NCTC 11395 / H</strain>
    </source>
</reference>
<dbReference type="OrthoDB" id="9793697at2"/>
<dbReference type="Gene3D" id="3.30.750.24">
    <property type="entry name" value="STAS domain"/>
    <property type="match status" value="1"/>
</dbReference>
<evidence type="ECO:0000313" key="5">
    <source>
        <dbReference type="Proteomes" id="UP000006048"/>
    </source>
</evidence>
<dbReference type="PANTHER" id="PTHR33495">
    <property type="entry name" value="ANTI-SIGMA FACTOR ANTAGONIST TM_1081-RELATED-RELATED"/>
    <property type="match status" value="1"/>
</dbReference>
<dbReference type="KEGG" id="tpx:Turpa_2353"/>
<proteinExistence type="inferred from homology"/>
<dbReference type="PROSITE" id="PS50801">
    <property type="entry name" value="STAS"/>
    <property type="match status" value="1"/>
</dbReference>
<feature type="domain" description="STAS" evidence="3">
    <location>
        <begin position="3"/>
        <end position="111"/>
    </location>
</feature>
<dbReference type="GO" id="GO:0043856">
    <property type="term" value="F:anti-sigma factor antagonist activity"/>
    <property type="evidence" value="ECO:0007669"/>
    <property type="project" value="InterPro"/>
</dbReference>
<dbReference type="AlphaFoldDB" id="I4B6T9"/>
<dbReference type="EMBL" id="CP002959">
    <property type="protein sequence ID" value="AFM12996.1"/>
    <property type="molecule type" value="Genomic_DNA"/>
</dbReference>
<comment type="similarity">
    <text evidence="1 2">Belongs to the anti-sigma-factor antagonist family.</text>
</comment>